<dbReference type="KEGG" id="dzi:111295541"/>
<dbReference type="Gene3D" id="3.30.559.10">
    <property type="entry name" value="Chloramphenicol acetyltransferase-like domain"/>
    <property type="match status" value="2"/>
</dbReference>
<comment type="similarity">
    <text evidence="1">Belongs to the plant acyltransferase family.</text>
</comment>
<dbReference type="Pfam" id="PF02458">
    <property type="entry name" value="Transferase"/>
    <property type="match status" value="1"/>
</dbReference>
<reference evidence="3" key="1">
    <citation type="submission" date="2025-08" db="UniProtKB">
        <authorList>
            <consortium name="RefSeq"/>
        </authorList>
    </citation>
    <scope>IDENTIFICATION</scope>
    <source>
        <tissue evidence="3">Fruit stalk</tissue>
    </source>
</reference>
<dbReference type="GeneID" id="111295541"/>
<name>A0A6P5YX06_DURZI</name>
<accession>A0A6P5YX06</accession>
<sequence>MSEQRSKVLVCSKLTAVSSHPVEPGKTHLLTPLDQAMGQHSLHLVFYYEKNPFRSFDWDPLRVSLSETLSLYSPVTGRLTRGEAGNWEVKCNDAGVRVVRAKVSVRIDEWLKYANGIEEKDLAFWEEMPENPNTWSPFRIQVSEFEGGGIAIGINCSHMNADLTSLILFFKTWTEVHQQQAIANPPVFSSALHGRPLPKANTKSAKYYVTKSIAEAPSVKMASTTFKFSNSVIKQCLSEIRVNCPDATPFDLLAAIFWMSVARLKGSKDEHTHSLSICIDFRRLLKEPLPCGYFGNALHFSLLSLREKDMIPGELGHVVDAVHGHLVGIKEEEILSAVGWLESQKGEGGKFAPPFRMYGPELTCVNTEHMVDGDQSLMYTAMFEENVKPAHVAYHVGNVAGEGLIMVMPTPEEGLARTVMVTLPEDEMVKLCEDESILRLEPTRLLSGGL</sequence>
<proteinExistence type="inferred from homology"/>
<dbReference type="RefSeq" id="XP_022744805.1">
    <property type="nucleotide sequence ID" value="XM_022889070.1"/>
</dbReference>
<protein>
    <submittedName>
        <fullName evidence="3">Protein ECERIFERUM 2-like</fullName>
    </submittedName>
</protein>
<dbReference type="PANTHER" id="PTHR31642">
    <property type="entry name" value="TRICHOTHECENE 3-O-ACETYLTRANSFERASE"/>
    <property type="match status" value="1"/>
</dbReference>
<keyword evidence="2" id="KW-1185">Reference proteome</keyword>
<dbReference type="AlphaFoldDB" id="A0A6P5YX06"/>
<organism evidence="2 3">
    <name type="scientific">Durio zibethinus</name>
    <name type="common">Durian</name>
    <dbReference type="NCBI Taxonomy" id="66656"/>
    <lineage>
        <taxon>Eukaryota</taxon>
        <taxon>Viridiplantae</taxon>
        <taxon>Streptophyta</taxon>
        <taxon>Embryophyta</taxon>
        <taxon>Tracheophyta</taxon>
        <taxon>Spermatophyta</taxon>
        <taxon>Magnoliopsida</taxon>
        <taxon>eudicotyledons</taxon>
        <taxon>Gunneridae</taxon>
        <taxon>Pentapetalae</taxon>
        <taxon>rosids</taxon>
        <taxon>malvids</taxon>
        <taxon>Malvales</taxon>
        <taxon>Malvaceae</taxon>
        <taxon>Helicteroideae</taxon>
        <taxon>Durio</taxon>
    </lineage>
</organism>
<evidence type="ECO:0000256" key="1">
    <source>
        <dbReference type="ARBA" id="ARBA00009861"/>
    </source>
</evidence>
<dbReference type="OrthoDB" id="671439at2759"/>
<dbReference type="InterPro" id="IPR050317">
    <property type="entry name" value="Plant_Fungal_Acyltransferase"/>
</dbReference>
<evidence type="ECO:0000313" key="2">
    <source>
        <dbReference type="Proteomes" id="UP000515121"/>
    </source>
</evidence>
<dbReference type="Proteomes" id="UP000515121">
    <property type="component" value="Unplaced"/>
</dbReference>
<gene>
    <name evidence="3" type="primary">LOC111295541</name>
</gene>
<evidence type="ECO:0000313" key="3">
    <source>
        <dbReference type="RefSeq" id="XP_022744805.1"/>
    </source>
</evidence>
<dbReference type="GO" id="GO:0016747">
    <property type="term" value="F:acyltransferase activity, transferring groups other than amino-acyl groups"/>
    <property type="evidence" value="ECO:0007669"/>
    <property type="project" value="TreeGrafter"/>
</dbReference>
<dbReference type="InterPro" id="IPR023213">
    <property type="entry name" value="CAT-like_dom_sf"/>
</dbReference>
<dbReference type="PANTHER" id="PTHR31642:SF316">
    <property type="entry name" value="PROTEIN ECERIFERUM 26-LIKE"/>
    <property type="match status" value="1"/>
</dbReference>